<feature type="domain" description="PIN" evidence="1">
    <location>
        <begin position="3"/>
        <end position="115"/>
    </location>
</feature>
<dbReference type="RefSeq" id="WP_128985498.1">
    <property type="nucleotide sequence ID" value="NZ_PDJZ01000001.1"/>
</dbReference>
<dbReference type="InterPro" id="IPR002716">
    <property type="entry name" value="PIN_dom"/>
</dbReference>
<dbReference type="AlphaFoldDB" id="A0A4V1LW10"/>
<organism evidence="2 3">
    <name type="scientific">Arcobacter cloacae</name>
    <dbReference type="NCBI Taxonomy" id="1054034"/>
    <lineage>
        <taxon>Bacteria</taxon>
        <taxon>Pseudomonadati</taxon>
        <taxon>Campylobacterota</taxon>
        <taxon>Epsilonproteobacteria</taxon>
        <taxon>Campylobacterales</taxon>
        <taxon>Arcobacteraceae</taxon>
        <taxon>Arcobacter</taxon>
    </lineage>
</organism>
<evidence type="ECO:0000313" key="3">
    <source>
        <dbReference type="Proteomes" id="UP000290870"/>
    </source>
</evidence>
<dbReference type="InterPro" id="IPR029060">
    <property type="entry name" value="PIN-like_dom_sf"/>
</dbReference>
<dbReference type="Proteomes" id="UP000290870">
    <property type="component" value="Unassembled WGS sequence"/>
</dbReference>
<evidence type="ECO:0000313" key="2">
    <source>
        <dbReference type="EMBL" id="RXJ85965.1"/>
    </source>
</evidence>
<protein>
    <submittedName>
        <fullName evidence="2">Putative toxin-antitoxin system toxin component, PIN family</fullName>
    </submittedName>
</protein>
<dbReference type="OrthoDB" id="271187at2"/>
<evidence type="ECO:0000259" key="1">
    <source>
        <dbReference type="Pfam" id="PF13470"/>
    </source>
</evidence>
<comment type="caution">
    <text evidence="2">The sequence shown here is derived from an EMBL/GenBank/DDBJ whole genome shotgun (WGS) entry which is preliminary data.</text>
</comment>
<gene>
    <name evidence="2" type="ORF">CRU90_01520</name>
</gene>
<dbReference type="SUPFAM" id="SSF88723">
    <property type="entry name" value="PIN domain-like"/>
    <property type="match status" value="1"/>
</dbReference>
<name>A0A4V1LW10_9BACT</name>
<accession>A0A4V1LW10</accession>
<dbReference type="Pfam" id="PF13470">
    <property type="entry name" value="PIN_3"/>
    <property type="match status" value="1"/>
</dbReference>
<dbReference type="PANTHER" id="PTHR34610">
    <property type="entry name" value="SSL7007 PROTEIN"/>
    <property type="match status" value="1"/>
</dbReference>
<dbReference type="InterPro" id="IPR002850">
    <property type="entry name" value="PIN_toxin-like"/>
</dbReference>
<dbReference type="NCBIfam" id="TIGR00305">
    <property type="entry name" value="putative toxin-antitoxin system toxin component, PIN family"/>
    <property type="match status" value="1"/>
</dbReference>
<reference evidence="2 3" key="1">
    <citation type="submission" date="2017-10" db="EMBL/GenBank/DDBJ databases">
        <title>Genomics of the genus Arcobacter.</title>
        <authorList>
            <person name="Perez-Cataluna A."/>
            <person name="Figueras M.J."/>
        </authorList>
    </citation>
    <scope>NUCLEOTIDE SEQUENCE [LARGE SCALE GENOMIC DNA]</scope>
    <source>
        <strain evidence="2 3">F26</strain>
    </source>
</reference>
<dbReference type="PANTHER" id="PTHR34610:SF3">
    <property type="entry name" value="SSL7007 PROTEIN"/>
    <property type="match status" value="1"/>
</dbReference>
<proteinExistence type="predicted"/>
<sequence length="146" mass="17205">MNVVIDYNIFISAVLSQNGTAVEVLRYALKEKIIPQFGQKLFKEYEDVLSREHIIKNSKLSKDEIDELLNALLSISKWNEIYYLWRPNLKDEGDNHIVELAVASNSKYIITNNKKDFLDQELNFEFKVVTAKEFLQKEFYYECNNI</sequence>
<dbReference type="EMBL" id="PDJZ01000001">
    <property type="protein sequence ID" value="RXJ85965.1"/>
    <property type="molecule type" value="Genomic_DNA"/>
</dbReference>